<feature type="coiled-coil region" evidence="4">
    <location>
        <begin position="143"/>
        <end position="281"/>
    </location>
</feature>
<comment type="caution">
    <text evidence="7">The sequence shown here is derived from an EMBL/GenBank/DDBJ whole genome shotgun (WGS) entry which is preliminary data.</text>
</comment>
<evidence type="ECO:0000256" key="2">
    <source>
        <dbReference type="ARBA" id="ARBA00023034"/>
    </source>
</evidence>
<comment type="subcellular location">
    <subcellularLocation>
        <location evidence="1">Golgi apparatus</location>
    </subcellularLocation>
</comment>
<reference evidence="7 8" key="1">
    <citation type="submission" date="2015-12" db="EMBL/GenBank/DDBJ databases">
        <title>Dictyostelia acquired genes for synthesis and detection of signals that induce cell-type specialization by lateral gene transfer from prokaryotes.</title>
        <authorList>
            <person name="Gloeckner G."/>
            <person name="Schaap P."/>
        </authorList>
    </citation>
    <scope>NUCLEOTIDE SEQUENCE [LARGE SCALE GENOMIC DNA]</scope>
    <source>
        <strain evidence="7 8">TK</strain>
    </source>
</reference>
<feature type="coiled-coil region" evidence="4">
    <location>
        <begin position="57"/>
        <end position="109"/>
    </location>
</feature>
<evidence type="ECO:0000259" key="6">
    <source>
        <dbReference type="PROSITE" id="PS50913"/>
    </source>
</evidence>
<dbReference type="PANTHER" id="PTHR18921">
    <property type="entry name" value="MYOSIN HEAVY CHAIN - RELATED"/>
    <property type="match status" value="1"/>
</dbReference>
<keyword evidence="8" id="KW-1185">Reference proteome</keyword>
<dbReference type="Proteomes" id="UP000076078">
    <property type="component" value="Unassembled WGS sequence"/>
</dbReference>
<organism evidence="7 8">
    <name type="scientific">Tieghemostelium lacteum</name>
    <name type="common">Slime mold</name>
    <name type="synonym">Dictyostelium lacteum</name>
    <dbReference type="NCBI Taxonomy" id="361077"/>
    <lineage>
        <taxon>Eukaryota</taxon>
        <taxon>Amoebozoa</taxon>
        <taxon>Evosea</taxon>
        <taxon>Eumycetozoa</taxon>
        <taxon>Dictyostelia</taxon>
        <taxon>Dictyosteliales</taxon>
        <taxon>Raperosteliaceae</taxon>
        <taxon>Tieghemostelium</taxon>
    </lineage>
</organism>
<evidence type="ECO:0000256" key="5">
    <source>
        <dbReference type="SAM" id="MobiDB-lite"/>
    </source>
</evidence>
<dbReference type="InterPro" id="IPR019459">
    <property type="entry name" value="GRAB"/>
</dbReference>
<evidence type="ECO:0000256" key="4">
    <source>
        <dbReference type="SAM" id="Coils"/>
    </source>
</evidence>
<proteinExistence type="predicted"/>
<dbReference type="InParanoid" id="A0A152A3G6"/>
<dbReference type="GO" id="GO:0006888">
    <property type="term" value="P:endoplasmic reticulum to Golgi vesicle-mediated transport"/>
    <property type="evidence" value="ECO:0007669"/>
    <property type="project" value="TreeGrafter"/>
</dbReference>
<dbReference type="PANTHER" id="PTHR18921:SF2">
    <property type="entry name" value="THYROID RECEPTOR-INTERACTING PROTEIN 11"/>
    <property type="match status" value="1"/>
</dbReference>
<feature type="region of interest" description="Disordered" evidence="5">
    <location>
        <begin position="481"/>
        <end position="530"/>
    </location>
</feature>
<feature type="domain" description="GRIP" evidence="6">
    <location>
        <begin position="390"/>
        <end position="441"/>
    </location>
</feature>
<sequence length="568" mass="65120">MSKGGSGWISAFSEQLNQIKDVITTDAYVKEEDEDNDFDEQDKQNYDDEAVMLRTETLMLKDQIKDLEKRLLEFEEREVNISREFRVILTEKEQEITKMKVIIENLKSEASTSKLLLVDTSENGNGRIDDSSAIDSNGHVHKLNQHENDIIELQKLHEEKYQNIKESYERLKETNEKLLLEKDQQNVIINNLKQTITEGNNSNSNDKSQKELSRLRQHLMDIEEQHTIADLENQEKVDKLNEEIRQLTLIKEQNKAAKEQLVSLQKELIEKQEVIRENTEELKKSNTTLINLNNCLEQFQAEQELTIKRELVGLNQKLELSNKELVNVQNQLLEMSQFQQKYYTNLETIKQLEFQVESKILDYKKLQSDIEPLKAAFDKNILRLGDMCLQEQESVDKRVVSKLFLTYLSKGSSASKKTEILELISKILNFSESEKTMIGLKKQQWSLLPNFLGGGSENPSSDATEKPITEMWIEFLLKEASSNEESNNNNNNNNNNSTPISTPVKSIPGATTSTSLPSTPMKSNISSPPIPMQPIINNSYYSVTPKSSGTKAKTTIIYDGDIDDTPFK</sequence>
<evidence type="ECO:0000313" key="7">
    <source>
        <dbReference type="EMBL" id="KYR00803.1"/>
    </source>
</evidence>
<keyword evidence="3 4" id="KW-0175">Coiled coil</keyword>
<gene>
    <name evidence="7" type="ORF">DLAC_02856</name>
</gene>
<feature type="compositionally biased region" description="Polar residues" evidence="5">
    <location>
        <begin position="498"/>
        <end position="522"/>
    </location>
</feature>
<keyword evidence="2" id="KW-0333">Golgi apparatus</keyword>
<dbReference type="PROSITE" id="PS50913">
    <property type="entry name" value="GRIP"/>
    <property type="match status" value="1"/>
</dbReference>
<dbReference type="InterPro" id="IPR000237">
    <property type="entry name" value="GRIP_dom"/>
</dbReference>
<dbReference type="OrthoDB" id="20546at2759"/>
<dbReference type="AlphaFoldDB" id="A0A152A3G6"/>
<accession>A0A152A3G6</accession>
<dbReference type="GO" id="GO:0031267">
    <property type="term" value="F:small GTPase binding"/>
    <property type="evidence" value="ECO:0007669"/>
    <property type="project" value="TreeGrafter"/>
</dbReference>
<dbReference type="OMA" id="QKLANCM"/>
<name>A0A152A3G6_TIELA</name>
<dbReference type="GO" id="GO:0005794">
    <property type="term" value="C:Golgi apparatus"/>
    <property type="evidence" value="ECO:0007669"/>
    <property type="project" value="UniProtKB-SubCell"/>
</dbReference>
<protein>
    <recommendedName>
        <fullName evidence="6">GRIP domain-containing protein</fullName>
    </recommendedName>
</protein>
<dbReference type="EMBL" id="LODT01000013">
    <property type="protein sequence ID" value="KYR00803.1"/>
    <property type="molecule type" value="Genomic_DNA"/>
</dbReference>
<feature type="compositionally biased region" description="Low complexity" evidence="5">
    <location>
        <begin position="483"/>
        <end position="497"/>
    </location>
</feature>
<evidence type="ECO:0000256" key="1">
    <source>
        <dbReference type="ARBA" id="ARBA00004555"/>
    </source>
</evidence>
<dbReference type="GO" id="GO:0007030">
    <property type="term" value="P:Golgi organization"/>
    <property type="evidence" value="ECO:0007669"/>
    <property type="project" value="TreeGrafter"/>
</dbReference>
<evidence type="ECO:0000256" key="3">
    <source>
        <dbReference type="ARBA" id="ARBA00023054"/>
    </source>
</evidence>
<evidence type="ECO:0000313" key="8">
    <source>
        <dbReference type="Proteomes" id="UP000076078"/>
    </source>
</evidence>
<dbReference type="Pfam" id="PF10375">
    <property type="entry name" value="GRAB"/>
    <property type="match status" value="1"/>
</dbReference>